<dbReference type="InterPro" id="IPR005467">
    <property type="entry name" value="His_kinase_dom"/>
</dbReference>
<evidence type="ECO:0000256" key="1">
    <source>
        <dbReference type="ARBA" id="ARBA00000085"/>
    </source>
</evidence>
<dbReference type="Proteomes" id="UP001169242">
    <property type="component" value="Unassembled WGS sequence"/>
</dbReference>
<dbReference type="Pfam" id="PF06580">
    <property type="entry name" value="His_kinase"/>
    <property type="match status" value="1"/>
</dbReference>
<evidence type="ECO:0000313" key="18">
    <source>
        <dbReference type="Proteomes" id="UP001169242"/>
    </source>
</evidence>
<dbReference type="PROSITE" id="PS50109">
    <property type="entry name" value="HIS_KIN"/>
    <property type="match status" value="1"/>
</dbReference>
<feature type="transmembrane region" description="Helical" evidence="14">
    <location>
        <begin position="307"/>
        <end position="328"/>
    </location>
</feature>
<dbReference type="Pfam" id="PF00672">
    <property type="entry name" value="HAMP"/>
    <property type="match status" value="1"/>
</dbReference>
<dbReference type="EC" id="2.7.13.3" evidence="3"/>
<comment type="catalytic activity">
    <reaction evidence="1">
        <text>ATP + protein L-histidine = ADP + protein N-phospho-L-histidine.</text>
        <dbReference type="EC" id="2.7.13.3"/>
    </reaction>
</comment>
<dbReference type="GO" id="GO:0000155">
    <property type="term" value="F:phosphorelay sensor kinase activity"/>
    <property type="evidence" value="ECO:0007669"/>
    <property type="project" value="InterPro"/>
</dbReference>
<gene>
    <name evidence="17" type="ORF">PBV87_10705</name>
</gene>
<evidence type="ECO:0000256" key="13">
    <source>
        <dbReference type="ARBA" id="ARBA00023136"/>
    </source>
</evidence>
<dbReference type="Gene3D" id="3.30.565.10">
    <property type="entry name" value="Histidine kinase-like ATPase, C-terminal domain"/>
    <property type="match status" value="1"/>
</dbReference>
<dbReference type="GO" id="GO:0005886">
    <property type="term" value="C:plasma membrane"/>
    <property type="evidence" value="ECO:0007669"/>
    <property type="project" value="UniProtKB-SubCell"/>
</dbReference>
<dbReference type="Pfam" id="PF02518">
    <property type="entry name" value="HATPase_c"/>
    <property type="match status" value="1"/>
</dbReference>
<dbReference type="SUPFAM" id="SSF158472">
    <property type="entry name" value="HAMP domain-like"/>
    <property type="match status" value="1"/>
</dbReference>
<keyword evidence="7 14" id="KW-0812">Transmembrane</keyword>
<keyword evidence="18" id="KW-1185">Reference proteome</keyword>
<keyword evidence="4" id="KW-1003">Cell membrane</keyword>
<dbReference type="InterPro" id="IPR050640">
    <property type="entry name" value="Bact_2-comp_sensor_kinase"/>
</dbReference>
<dbReference type="Gene3D" id="6.10.340.10">
    <property type="match status" value="1"/>
</dbReference>
<evidence type="ECO:0000256" key="11">
    <source>
        <dbReference type="ARBA" id="ARBA00022989"/>
    </source>
</evidence>
<dbReference type="SMART" id="SM00304">
    <property type="entry name" value="HAMP"/>
    <property type="match status" value="1"/>
</dbReference>
<evidence type="ECO:0000256" key="5">
    <source>
        <dbReference type="ARBA" id="ARBA00022553"/>
    </source>
</evidence>
<evidence type="ECO:0000259" key="16">
    <source>
        <dbReference type="PROSITE" id="PS50885"/>
    </source>
</evidence>
<evidence type="ECO:0000256" key="14">
    <source>
        <dbReference type="SAM" id="Phobius"/>
    </source>
</evidence>
<evidence type="ECO:0000256" key="10">
    <source>
        <dbReference type="ARBA" id="ARBA00022840"/>
    </source>
</evidence>
<evidence type="ECO:0000256" key="9">
    <source>
        <dbReference type="ARBA" id="ARBA00022777"/>
    </source>
</evidence>
<dbReference type="InterPro" id="IPR003594">
    <property type="entry name" value="HATPase_dom"/>
</dbReference>
<keyword evidence="11 14" id="KW-1133">Transmembrane helix</keyword>
<protein>
    <recommendedName>
        <fullName evidence="3">histidine kinase</fullName>
        <ecNumber evidence="3">2.7.13.3</ecNumber>
    </recommendedName>
</protein>
<dbReference type="CDD" id="cd06225">
    <property type="entry name" value="HAMP"/>
    <property type="match status" value="1"/>
</dbReference>
<evidence type="ECO:0000256" key="12">
    <source>
        <dbReference type="ARBA" id="ARBA00023012"/>
    </source>
</evidence>
<sequence length="603" mass="70156">MLKEKILKQFKIRLAIILIGIAVIILSLSFGICYRLVNNKLIENSEKTSLQVFQQMENTINLVADQTEKIVAQLMIDRDVLNFLQAGNENELSIINNHKALIKMIDKVIQQNSFIDAIVLFSEDGRKGGSSLHKTYFSLIPKKHPFIESEDYQKIIEQSPHFVWLGGYDRDYFYKNDADRISNHEGNKNLVLAKTVPVSNNQGIIFVMLKEDIFRAYYDANSHYDYEVSIVDTDGMKISSVNTSNIGEIIPYIEDLDPLKQYGSMRYRDEEKDVQVMYYKLPKYKWMLINEIPMQVYINDTLTIRNMMITIVIITIVIMGVFFSVWIIRYTNPIQNLINVMRKVSDGGIDERITQHTKVEELEELNQQFNNMLDQVKFFMEVAEKKEHEKSLLEMQTLQMQINPHFLYNTINSIRWMAVMNGADNVGDAMVNLAELLNASFRKHTIIWEIEEELKFVGSYTKLMIIRYGTGVTFEIEVEEAVKQYLIPKFIIQPILENSIKYRKTDGEVLRIHIQIYEQDRIHIVVKDNGDGISKEKLDRIKDRLEDKITSEDLDENESIGLSNVNRRLKLYYDGKYNLQIESNEGQGTEVTISIPKLKLCNL</sequence>
<feature type="transmembrane region" description="Helical" evidence="14">
    <location>
        <begin position="12"/>
        <end position="37"/>
    </location>
</feature>
<feature type="domain" description="HAMP" evidence="16">
    <location>
        <begin position="328"/>
        <end position="381"/>
    </location>
</feature>
<name>A0AA42DMY6_9FIRM</name>
<evidence type="ECO:0000256" key="6">
    <source>
        <dbReference type="ARBA" id="ARBA00022679"/>
    </source>
</evidence>
<dbReference type="SMART" id="SM00387">
    <property type="entry name" value="HATPase_c"/>
    <property type="match status" value="1"/>
</dbReference>
<dbReference type="PANTHER" id="PTHR34220">
    <property type="entry name" value="SENSOR HISTIDINE KINASE YPDA"/>
    <property type="match status" value="1"/>
</dbReference>
<keyword evidence="6" id="KW-0808">Transferase</keyword>
<evidence type="ECO:0000256" key="3">
    <source>
        <dbReference type="ARBA" id="ARBA00012438"/>
    </source>
</evidence>
<feature type="domain" description="Histidine kinase" evidence="15">
    <location>
        <begin position="491"/>
        <end position="599"/>
    </location>
</feature>
<dbReference type="AlphaFoldDB" id="A0AA42DMY6"/>
<keyword evidence="8" id="KW-0547">Nucleotide-binding</keyword>
<accession>A0AA42DMY6</accession>
<evidence type="ECO:0000256" key="8">
    <source>
        <dbReference type="ARBA" id="ARBA00022741"/>
    </source>
</evidence>
<dbReference type="InterPro" id="IPR036890">
    <property type="entry name" value="HATPase_C_sf"/>
</dbReference>
<evidence type="ECO:0000259" key="15">
    <source>
        <dbReference type="PROSITE" id="PS50109"/>
    </source>
</evidence>
<dbReference type="EMBL" id="JAQIFT010000043">
    <property type="protein sequence ID" value="MDA3731949.1"/>
    <property type="molecule type" value="Genomic_DNA"/>
</dbReference>
<dbReference type="SUPFAM" id="SSF55874">
    <property type="entry name" value="ATPase domain of HSP90 chaperone/DNA topoisomerase II/histidine kinase"/>
    <property type="match status" value="1"/>
</dbReference>
<comment type="subcellular location">
    <subcellularLocation>
        <location evidence="2">Cell membrane</location>
        <topology evidence="2">Multi-pass membrane protein</topology>
    </subcellularLocation>
</comment>
<keyword evidence="13 14" id="KW-0472">Membrane</keyword>
<keyword evidence="5" id="KW-0597">Phosphoprotein</keyword>
<comment type="caution">
    <text evidence="17">The sequence shown here is derived from an EMBL/GenBank/DDBJ whole genome shotgun (WGS) entry which is preliminary data.</text>
</comment>
<dbReference type="PANTHER" id="PTHR34220:SF11">
    <property type="entry name" value="SENSOR PROTEIN KINASE HPTS"/>
    <property type="match status" value="1"/>
</dbReference>
<evidence type="ECO:0000256" key="2">
    <source>
        <dbReference type="ARBA" id="ARBA00004651"/>
    </source>
</evidence>
<dbReference type="InterPro" id="IPR003660">
    <property type="entry name" value="HAMP_dom"/>
</dbReference>
<proteinExistence type="predicted"/>
<dbReference type="GO" id="GO:0005524">
    <property type="term" value="F:ATP binding"/>
    <property type="evidence" value="ECO:0007669"/>
    <property type="project" value="UniProtKB-KW"/>
</dbReference>
<evidence type="ECO:0000313" key="17">
    <source>
        <dbReference type="EMBL" id="MDA3731949.1"/>
    </source>
</evidence>
<keyword evidence="12" id="KW-0902">Two-component regulatory system</keyword>
<organism evidence="17 18">
    <name type="scientific">Holtiella tumoricola</name>
    <dbReference type="NCBI Taxonomy" id="3018743"/>
    <lineage>
        <taxon>Bacteria</taxon>
        <taxon>Bacillati</taxon>
        <taxon>Bacillota</taxon>
        <taxon>Clostridia</taxon>
        <taxon>Lachnospirales</taxon>
        <taxon>Cellulosilyticaceae</taxon>
        <taxon>Holtiella</taxon>
    </lineage>
</organism>
<dbReference type="PROSITE" id="PS50885">
    <property type="entry name" value="HAMP"/>
    <property type="match status" value="1"/>
</dbReference>
<dbReference type="InterPro" id="IPR010559">
    <property type="entry name" value="Sig_transdc_His_kin_internal"/>
</dbReference>
<keyword evidence="9 17" id="KW-0418">Kinase</keyword>
<dbReference type="RefSeq" id="WP_271012255.1">
    <property type="nucleotide sequence ID" value="NZ_JAQIFT010000043.1"/>
</dbReference>
<evidence type="ECO:0000256" key="4">
    <source>
        <dbReference type="ARBA" id="ARBA00022475"/>
    </source>
</evidence>
<reference evidence="17" key="1">
    <citation type="journal article" date="2023" name="Int. J. Syst. Evol. Microbiol.">
        <title>&lt;i&gt;Holtiella tumoricola&lt;/i&gt; gen. nov. sp. nov., isolated from a human clinical sample.</title>
        <authorList>
            <person name="Allen-Vercoe E."/>
            <person name="Daigneault M.C."/>
            <person name="Vancuren S.J."/>
            <person name="Cochrane K."/>
            <person name="O'Neal L.L."/>
            <person name="Sankaranarayanan K."/>
            <person name="Lawson P.A."/>
        </authorList>
    </citation>
    <scope>NUCLEOTIDE SEQUENCE</scope>
    <source>
        <strain evidence="17">CC70A</strain>
    </source>
</reference>
<evidence type="ECO:0000256" key="7">
    <source>
        <dbReference type="ARBA" id="ARBA00022692"/>
    </source>
</evidence>
<keyword evidence="10" id="KW-0067">ATP-binding</keyword>